<dbReference type="GeneID" id="19198651"/>
<dbReference type="InterPro" id="IPR013087">
    <property type="entry name" value="Znf_C2H2_type"/>
</dbReference>
<evidence type="ECO:0000256" key="1">
    <source>
        <dbReference type="PROSITE-ProRule" id="PRU00042"/>
    </source>
</evidence>
<feature type="compositionally biased region" description="Polar residues" evidence="2">
    <location>
        <begin position="1"/>
        <end position="10"/>
    </location>
</feature>
<sequence>MDRYSMTNLTDRYLRGPNKTALGHYPQHDQRRMSEPSVHGPVYNGHSAPAVNIAGSGRYQQLQHEFTPVHTSPRSYESYITSNLHRTLSSGDQSGSPWKEEEQPIALPSYTATGFEEPISPLNATFSGGEGSPGLTLAGVGAYPTYTDDYGPSPPGTGTSTSSSVLGNRSLADQKSHQHQHSGSSGSAGGTPNSKQYSFVALPGNAVRKRPRRRYDEIERLYQCSWPGCTKAYGTLNHLNAHVTMQKHGSKRSPNEFKELRKQWRKAKKEEAEARALRTAAAQDHFHISRGSFDLQSYDMHHQQQLQMGRIDRYGQHLAQNGDYHHDQADEYGLPTAREGMFVRRDHFGAFEPSYSSMPGQQLQYPSADPSNAVLNRLPPDSTLLTPLPGYESNPMANDGSDVYLGGSYELYSNDARPSSRHDSLNGYPVDRRHSLYSGDSRPRSGHADIRPRDGYGQI</sequence>
<comment type="caution">
    <text evidence="4">The sequence shown here is derived from an EMBL/GenBank/DDBJ whole genome shotgun (WGS) entry which is preliminary data.</text>
</comment>
<gene>
    <name evidence="4" type="ORF">CONPUDRAFT_107631</name>
</gene>
<feature type="region of interest" description="Disordered" evidence="2">
    <location>
        <begin position="1"/>
        <end position="48"/>
    </location>
</feature>
<keyword evidence="1" id="KW-0862">Zinc</keyword>
<keyword evidence="5" id="KW-1185">Reference proteome</keyword>
<dbReference type="PANTHER" id="PTHR36167">
    <property type="entry name" value="C2H2 FINGER DOMAIN TRANSCRIPTION FACTOR (EUROFUNG)-RELATED"/>
    <property type="match status" value="1"/>
</dbReference>
<dbReference type="AlphaFoldDB" id="A0A5M3MJE4"/>
<name>A0A5M3MJE4_CONPW</name>
<accession>A0A5M3MJE4</accession>
<dbReference type="PROSITE" id="PS00028">
    <property type="entry name" value="ZINC_FINGER_C2H2_1"/>
    <property type="match status" value="1"/>
</dbReference>
<evidence type="ECO:0000313" key="5">
    <source>
        <dbReference type="Proteomes" id="UP000053558"/>
    </source>
</evidence>
<feature type="region of interest" description="Disordered" evidence="2">
    <location>
        <begin position="414"/>
        <end position="459"/>
    </location>
</feature>
<proteinExistence type="predicted"/>
<dbReference type="GO" id="GO:0008270">
    <property type="term" value="F:zinc ion binding"/>
    <property type="evidence" value="ECO:0007669"/>
    <property type="project" value="UniProtKB-KW"/>
</dbReference>
<dbReference type="RefSeq" id="XP_007770987.1">
    <property type="nucleotide sequence ID" value="XM_007772797.1"/>
</dbReference>
<dbReference type="OrthoDB" id="1939603at2759"/>
<feature type="compositionally biased region" description="Low complexity" evidence="2">
    <location>
        <begin position="378"/>
        <end position="389"/>
    </location>
</feature>
<dbReference type="KEGG" id="cput:CONPUDRAFT_107631"/>
<dbReference type="Proteomes" id="UP000053558">
    <property type="component" value="Unassembled WGS sequence"/>
</dbReference>
<feature type="domain" description="C2H2-type" evidence="3">
    <location>
        <begin position="222"/>
        <end position="253"/>
    </location>
</feature>
<dbReference type="GO" id="GO:0006355">
    <property type="term" value="P:regulation of DNA-templated transcription"/>
    <property type="evidence" value="ECO:0007669"/>
    <property type="project" value="InterPro"/>
</dbReference>
<feature type="region of interest" description="Disordered" evidence="2">
    <location>
        <begin position="353"/>
        <end position="399"/>
    </location>
</feature>
<evidence type="ECO:0000313" key="4">
    <source>
        <dbReference type="EMBL" id="EIW79332.1"/>
    </source>
</evidence>
<dbReference type="Gene3D" id="3.30.160.60">
    <property type="entry name" value="Classic Zinc Finger"/>
    <property type="match status" value="1"/>
</dbReference>
<evidence type="ECO:0000259" key="3">
    <source>
        <dbReference type="PROSITE" id="PS50157"/>
    </source>
</evidence>
<protein>
    <recommendedName>
        <fullName evidence="3">C2H2-type domain-containing protein</fullName>
    </recommendedName>
</protein>
<feature type="compositionally biased region" description="Basic and acidic residues" evidence="2">
    <location>
        <begin position="441"/>
        <end position="459"/>
    </location>
</feature>
<dbReference type="EMBL" id="JH711581">
    <property type="protein sequence ID" value="EIW79332.1"/>
    <property type="molecule type" value="Genomic_DNA"/>
</dbReference>
<feature type="compositionally biased region" description="Polar residues" evidence="2">
    <location>
        <begin position="354"/>
        <end position="374"/>
    </location>
</feature>
<keyword evidence="1" id="KW-0479">Metal-binding</keyword>
<dbReference type="InterPro" id="IPR039327">
    <property type="entry name" value="CON7-like"/>
</dbReference>
<dbReference type="PROSITE" id="PS50157">
    <property type="entry name" value="ZINC_FINGER_C2H2_2"/>
    <property type="match status" value="1"/>
</dbReference>
<reference evidence="5" key="1">
    <citation type="journal article" date="2012" name="Science">
        <title>The Paleozoic origin of enzymatic lignin decomposition reconstructed from 31 fungal genomes.</title>
        <authorList>
            <person name="Floudas D."/>
            <person name="Binder M."/>
            <person name="Riley R."/>
            <person name="Barry K."/>
            <person name="Blanchette R.A."/>
            <person name="Henrissat B."/>
            <person name="Martinez A.T."/>
            <person name="Otillar R."/>
            <person name="Spatafora J.W."/>
            <person name="Yadav J.S."/>
            <person name="Aerts A."/>
            <person name="Benoit I."/>
            <person name="Boyd A."/>
            <person name="Carlson A."/>
            <person name="Copeland A."/>
            <person name="Coutinho P.M."/>
            <person name="de Vries R.P."/>
            <person name="Ferreira P."/>
            <person name="Findley K."/>
            <person name="Foster B."/>
            <person name="Gaskell J."/>
            <person name="Glotzer D."/>
            <person name="Gorecki P."/>
            <person name="Heitman J."/>
            <person name="Hesse C."/>
            <person name="Hori C."/>
            <person name="Igarashi K."/>
            <person name="Jurgens J.A."/>
            <person name="Kallen N."/>
            <person name="Kersten P."/>
            <person name="Kohler A."/>
            <person name="Kuees U."/>
            <person name="Kumar T.K.A."/>
            <person name="Kuo A."/>
            <person name="LaButti K."/>
            <person name="Larrondo L.F."/>
            <person name="Lindquist E."/>
            <person name="Ling A."/>
            <person name="Lombard V."/>
            <person name="Lucas S."/>
            <person name="Lundell T."/>
            <person name="Martin R."/>
            <person name="McLaughlin D.J."/>
            <person name="Morgenstern I."/>
            <person name="Morin E."/>
            <person name="Murat C."/>
            <person name="Nagy L.G."/>
            <person name="Nolan M."/>
            <person name="Ohm R.A."/>
            <person name="Patyshakuliyeva A."/>
            <person name="Rokas A."/>
            <person name="Ruiz-Duenas F.J."/>
            <person name="Sabat G."/>
            <person name="Salamov A."/>
            <person name="Samejima M."/>
            <person name="Schmutz J."/>
            <person name="Slot J.C."/>
            <person name="St John F."/>
            <person name="Stenlid J."/>
            <person name="Sun H."/>
            <person name="Sun S."/>
            <person name="Syed K."/>
            <person name="Tsang A."/>
            <person name="Wiebenga A."/>
            <person name="Young D."/>
            <person name="Pisabarro A."/>
            <person name="Eastwood D.C."/>
            <person name="Martin F."/>
            <person name="Cullen D."/>
            <person name="Grigoriev I.V."/>
            <person name="Hibbett D.S."/>
        </authorList>
    </citation>
    <scope>NUCLEOTIDE SEQUENCE [LARGE SCALE GENOMIC DNA]</scope>
    <source>
        <strain evidence="5">RWD-64-598 SS2</strain>
    </source>
</reference>
<dbReference type="PANTHER" id="PTHR36167:SF3">
    <property type="entry name" value="C2H2 FINGER DOMAIN TRANSCRIPTION FACTOR (EUROFUNG)-RELATED"/>
    <property type="match status" value="1"/>
</dbReference>
<evidence type="ECO:0000256" key="2">
    <source>
        <dbReference type="SAM" id="MobiDB-lite"/>
    </source>
</evidence>
<feature type="compositionally biased region" description="Basic and acidic residues" evidence="2">
    <location>
        <begin position="418"/>
        <end position="434"/>
    </location>
</feature>
<keyword evidence="1" id="KW-0863">Zinc-finger</keyword>
<organism evidence="4 5">
    <name type="scientific">Coniophora puteana (strain RWD-64-598)</name>
    <name type="common">Brown rot fungus</name>
    <dbReference type="NCBI Taxonomy" id="741705"/>
    <lineage>
        <taxon>Eukaryota</taxon>
        <taxon>Fungi</taxon>
        <taxon>Dikarya</taxon>
        <taxon>Basidiomycota</taxon>
        <taxon>Agaricomycotina</taxon>
        <taxon>Agaricomycetes</taxon>
        <taxon>Agaricomycetidae</taxon>
        <taxon>Boletales</taxon>
        <taxon>Coniophorineae</taxon>
        <taxon>Coniophoraceae</taxon>
        <taxon>Coniophora</taxon>
    </lineage>
</organism>
<feature type="region of interest" description="Disordered" evidence="2">
    <location>
        <begin position="146"/>
        <end position="209"/>
    </location>
</feature>